<accession>G4Q901</accession>
<dbReference type="EMBL" id="CP003058">
    <property type="protein sequence ID" value="AEQ21699.1"/>
    <property type="molecule type" value="Genomic_DNA"/>
</dbReference>
<reference evidence="1 2" key="1">
    <citation type="journal article" date="2011" name="J. Bacteriol.">
        <title>Complete genome sequence of Acidaminococcus intestini RYC-MR95, a Gram-negative bacterium from the phylum Firmicutes.</title>
        <authorList>
            <person name="D'Auria G."/>
            <person name="Galan J.C."/>
            <person name="Rodriguez-Alcayna M."/>
            <person name="Moya A."/>
            <person name="Baquero F."/>
            <person name="Latorre A."/>
        </authorList>
    </citation>
    <scope>NUCLEOTIDE SEQUENCE [LARGE SCALE GENOMIC DNA]</scope>
    <source>
        <strain evidence="1 2">RyC-MR95</strain>
    </source>
</reference>
<organism evidence="1 2">
    <name type="scientific">Acidaminococcus intestini (strain RyC-MR95)</name>
    <dbReference type="NCBI Taxonomy" id="568816"/>
    <lineage>
        <taxon>Bacteria</taxon>
        <taxon>Bacillati</taxon>
        <taxon>Bacillota</taxon>
        <taxon>Negativicutes</taxon>
        <taxon>Acidaminococcales</taxon>
        <taxon>Acidaminococcaceae</taxon>
        <taxon>Acidaminococcus</taxon>
    </lineage>
</organism>
<dbReference type="PATRIC" id="fig|568816.4.peg.445"/>
<dbReference type="HOGENOM" id="CLU_2646239_0_0_9"/>
<dbReference type="Proteomes" id="UP000007093">
    <property type="component" value="Chromosome"/>
</dbReference>
<sequence length="76" mass="8585">MGIFPSTFFSVIFKGKRECPDALKGKQKGAFFLTMARTEKQQSALPDVGKVPLSKQGRRTWENEKALKRKASLRVL</sequence>
<keyword evidence="2" id="KW-1185">Reference proteome</keyword>
<name>G4Q901_ACIIR</name>
<evidence type="ECO:0000313" key="2">
    <source>
        <dbReference type="Proteomes" id="UP000007093"/>
    </source>
</evidence>
<proteinExistence type="predicted"/>
<dbReference type="InParanoid" id="G4Q901"/>
<dbReference type="AlphaFoldDB" id="G4Q901"/>
<protein>
    <submittedName>
        <fullName evidence="1">Uncharacterized protein</fullName>
    </submittedName>
</protein>
<dbReference type="KEGG" id="ain:Acin_0457"/>
<evidence type="ECO:0000313" key="1">
    <source>
        <dbReference type="EMBL" id="AEQ21699.1"/>
    </source>
</evidence>
<gene>
    <name evidence="1" type="ordered locus">Acin_0457</name>
</gene>